<feature type="domain" description="Glycosyltransferase 2-like" evidence="1">
    <location>
        <begin position="11"/>
        <end position="117"/>
    </location>
</feature>
<name>A0ABN6Y2I7_9MICO</name>
<dbReference type="Pfam" id="PF04464">
    <property type="entry name" value="Glyphos_transf"/>
    <property type="match status" value="1"/>
</dbReference>
<dbReference type="SUPFAM" id="SSF53756">
    <property type="entry name" value="UDP-Glycosyltransferase/glycogen phosphorylase"/>
    <property type="match status" value="1"/>
</dbReference>
<dbReference type="PANTHER" id="PTHR43685:SF2">
    <property type="entry name" value="GLYCOSYLTRANSFERASE 2-LIKE DOMAIN-CONTAINING PROTEIN"/>
    <property type="match status" value="1"/>
</dbReference>
<dbReference type="RefSeq" id="WP_286344293.1">
    <property type="nucleotide sequence ID" value="NZ_AP027732.1"/>
</dbReference>
<gene>
    <name evidence="2" type="ORF">GCM10025867_37910</name>
</gene>
<evidence type="ECO:0000313" key="3">
    <source>
        <dbReference type="Proteomes" id="UP001321486"/>
    </source>
</evidence>
<evidence type="ECO:0000259" key="1">
    <source>
        <dbReference type="Pfam" id="PF00535"/>
    </source>
</evidence>
<dbReference type="InterPro" id="IPR050834">
    <property type="entry name" value="Glycosyltransf_2"/>
</dbReference>
<dbReference type="InterPro" id="IPR001173">
    <property type="entry name" value="Glyco_trans_2-like"/>
</dbReference>
<dbReference type="Gene3D" id="3.40.50.12580">
    <property type="match status" value="1"/>
</dbReference>
<dbReference type="Gene3D" id="3.90.550.10">
    <property type="entry name" value="Spore Coat Polysaccharide Biosynthesis Protein SpsA, Chain A"/>
    <property type="match status" value="1"/>
</dbReference>
<dbReference type="PANTHER" id="PTHR43685">
    <property type="entry name" value="GLYCOSYLTRANSFERASE"/>
    <property type="match status" value="1"/>
</dbReference>
<proteinExistence type="predicted"/>
<dbReference type="Proteomes" id="UP001321486">
    <property type="component" value="Chromosome"/>
</dbReference>
<reference evidence="3" key="1">
    <citation type="journal article" date="2019" name="Int. J. Syst. Evol. Microbiol.">
        <title>The Global Catalogue of Microorganisms (GCM) 10K type strain sequencing project: providing services to taxonomists for standard genome sequencing and annotation.</title>
        <authorList>
            <consortium name="The Broad Institute Genomics Platform"/>
            <consortium name="The Broad Institute Genome Sequencing Center for Infectious Disease"/>
            <person name="Wu L."/>
            <person name="Ma J."/>
        </authorList>
    </citation>
    <scope>NUCLEOTIDE SEQUENCE [LARGE SCALE GENOMIC DNA]</scope>
    <source>
        <strain evidence="3">NBRC 108728</strain>
    </source>
</reference>
<dbReference type="Pfam" id="PF00535">
    <property type="entry name" value="Glycos_transf_2"/>
    <property type="match status" value="1"/>
</dbReference>
<dbReference type="CDD" id="cd00761">
    <property type="entry name" value="Glyco_tranf_GTA_type"/>
    <property type="match status" value="1"/>
</dbReference>
<dbReference type="InterPro" id="IPR007554">
    <property type="entry name" value="Glycerophosphate_synth"/>
</dbReference>
<accession>A0ABN6Y2I7</accession>
<protein>
    <recommendedName>
        <fullName evidence="1">Glycosyltransferase 2-like domain-containing protein</fullName>
    </recommendedName>
</protein>
<sequence>MTEKPFTVAAVIATYNVARYLPDFLASLQRQTIGIEHVQLVFVDDGSTDDGLSILRAWASGREAHVTIITQENQWVAAARNAGLPSVDADWVTFADPDDVLDDRYFDEVVKFIELHGGGDIALLAAHQMRLTDDGALTDTHPLRAKFGKKSRIVDLELEPVIQMSVNSAFFRVDAIRSAGVAFDGRVRPVFEDAHFIGRYLLQTGGHVLGLMSSAKYHYRIRSDGSSLMQTYFNRPEKYTSVPRYGHLDLLRLAQSKGGVPRWLENLVLYDLFWYFKDERGIFSPTAAAPEEVFDEFHELVGEVASILSADSIYAFSVMWVEEAIKLALTVGYRDPSYRSETASLDRVDETHQLVALSYWFTGDLPDELFTVDGRPVEPEYETIQDFVFFGRALVRQRHVWLRRGEATSVTVDGRRLPIDIEQRLVPLEVLTFRQLRPFILTQREGGLERFEAGDQSIGQRLRLKAEARLRLAREALRPDNRFDRKLEWALRSKKTRERFADAWVFMDRDTDANDNAEHLYRHVSKTHPEINSWFVLERTSRDWNRLQAEGFRLVEYGSFDWYLLLFHAEHLASSHIDQYVVDPFREDRYGKRRFKFTFLQHGVTNYDISRWVNTKPVELFVTVTPQERDTIAGTGQYVFSDREVLLTGFPRHDALLRKRAASSERDLIVVMPTWRKKLAGEQAAGSNERAKNPMFMTSEFASNYQALLRSSKLQGLAARSGKRLAFMPHPNIRPYLADFDLPPHVDILDFATNNVQDVLARAAGFVTDYSSLAFDAAFLDVPVIYFQFDSESFFDGTHVGRRGTFDYARDGFGPVATDVKGWKQPSRESVPSTSRPRISIGLVPVPHSSLATSTVPNVCSRPCVRSTAARGPLDAAPRLALLMTGKQRPPHHADNLDRHDHPRCTRKMVLCGVGRLSRKV</sequence>
<keyword evidence="3" id="KW-1185">Reference proteome</keyword>
<organism evidence="2 3">
    <name type="scientific">Frondihabitans sucicola</name>
    <dbReference type="NCBI Taxonomy" id="1268041"/>
    <lineage>
        <taxon>Bacteria</taxon>
        <taxon>Bacillati</taxon>
        <taxon>Actinomycetota</taxon>
        <taxon>Actinomycetes</taxon>
        <taxon>Micrococcales</taxon>
        <taxon>Microbacteriaceae</taxon>
        <taxon>Frondihabitans</taxon>
    </lineage>
</organism>
<dbReference type="InterPro" id="IPR029044">
    <property type="entry name" value="Nucleotide-diphossugar_trans"/>
</dbReference>
<dbReference type="EMBL" id="AP027732">
    <property type="protein sequence ID" value="BDZ51550.1"/>
    <property type="molecule type" value="Genomic_DNA"/>
</dbReference>
<dbReference type="SUPFAM" id="SSF53448">
    <property type="entry name" value="Nucleotide-diphospho-sugar transferases"/>
    <property type="match status" value="1"/>
</dbReference>
<dbReference type="InterPro" id="IPR043148">
    <property type="entry name" value="TagF_C"/>
</dbReference>
<evidence type="ECO:0000313" key="2">
    <source>
        <dbReference type="EMBL" id="BDZ51550.1"/>
    </source>
</evidence>